<name>G8QN00_AZOOP</name>
<keyword evidence="2" id="KW-0472">Membrane</keyword>
<evidence type="ECO:0000313" key="4">
    <source>
        <dbReference type="Proteomes" id="UP000005633"/>
    </source>
</evidence>
<keyword evidence="1" id="KW-0175">Coiled coil</keyword>
<dbReference type="OrthoDB" id="8527869at2"/>
<dbReference type="KEGG" id="dsu:Dsui_1390"/>
<organism evidence="3 4">
    <name type="scientific">Azospira oryzae (strain ATCC BAA-33 / DSM 13638 / PS)</name>
    <name type="common">Dechlorosoma suillum</name>
    <dbReference type="NCBI Taxonomy" id="640081"/>
    <lineage>
        <taxon>Bacteria</taxon>
        <taxon>Pseudomonadati</taxon>
        <taxon>Pseudomonadota</taxon>
        <taxon>Betaproteobacteria</taxon>
        <taxon>Rhodocyclales</taxon>
        <taxon>Rhodocyclaceae</taxon>
        <taxon>Azospira</taxon>
    </lineage>
</organism>
<dbReference type="AlphaFoldDB" id="G8QN00"/>
<evidence type="ECO:0000256" key="2">
    <source>
        <dbReference type="SAM" id="Phobius"/>
    </source>
</evidence>
<feature type="transmembrane region" description="Helical" evidence="2">
    <location>
        <begin position="12"/>
        <end position="33"/>
    </location>
</feature>
<dbReference type="EMBL" id="CP003153">
    <property type="protein sequence ID" value="AEV25785.1"/>
    <property type="molecule type" value="Genomic_DNA"/>
</dbReference>
<evidence type="ECO:0000313" key="3">
    <source>
        <dbReference type="EMBL" id="AEV25785.1"/>
    </source>
</evidence>
<reference evidence="3 4" key="1">
    <citation type="journal article" date="2012" name="J. Bacteriol.">
        <title>Complete genome sequence of the anaerobic perchlorate-reducing bacterium Azospira suillum strain PS.</title>
        <authorList>
            <person name="Byrne-Bailey K.G."/>
            <person name="Coates J.D."/>
        </authorList>
    </citation>
    <scope>NUCLEOTIDE SEQUENCE [LARGE SCALE GENOMIC DNA]</scope>
    <source>
        <strain evidence="4">ATCC BAA-33 / DSM 13638 / PS</strain>
    </source>
</reference>
<sequence length="199" mass="22599">MKLTTADWRKLRLSLVIFVLFCLGGAVLVLFSLEQQQQARRLLATAQAHNAQAQAKLKQVREEESEIKLKAALFSNLAARGVIGEEQRLDWVELLRDIRNNRRLLDIQYEFSPQQPLGNGQGPWSFQVSSMRLQLQLLHEEDLLNVLADLRNTAKAQVLVRSCEVSRQPRPPGDSTGLHANLKAQCLLDWITLRGPQTR</sequence>
<accession>G8QN00</accession>
<dbReference type="Proteomes" id="UP000005633">
    <property type="component" value="Chromosome"/>
</dbReference>
<gene>
    <name evidence="3" type="ordered locus">Dsui_1390</name>
</gene>
<keyword evidence="2" id="KW-1133">Transmembrane helix</keyword>
<dbReference type="HOGENOM" id="CLU_112410_0_0_4"/>
<keyword evidence="2" id="KW-0812">Transmembrane</keyword>
<proteinExistence type="predicted"/>
<feature type="coiled-coil region" evidence="1">
    <location>
        <begin position="36"/>
        <end position="70"/>
    </location>
</feature>
<protein>
    <submittedName>
        <fullName evidence="3">Uncharacterized protein</fullName>
    </submittedName>
</protein>
<dbReference type="RefSeq" id="WP_014236486.1">
    <property type="nucleotide sequence ID" value="NC_016616.1"/>
</dbReference>
<dbReference type="eggNOG" id="ENOG50331BH">
    <property type="taxonomic scope" value="Bacteria"/>
</dbReference>
<dbReference type="STRING" id="640081.Dsui_1390"/>
<evidence type="ECO:0000256" key="1">
    <source>
        <dbReference type="SAM" id="Coils"/>
    </source>
</evidence>